<evidence type="ECO:0000313" key="3">
    <source>
        <dbReference type="EMBL" id="THU58559.1"/>
    </source>
</evidence>
<evidence type="ECO:0000256" key="2">
    <source>
        <dbReference type="SAM" id="Phobius"/>
    </source>
</evidence>
<keyword evidence="2" id="KW-0472">Membrane</keyword>
<comment type="caution">
    <text evidence="3">The sequence shown here is derived from an EMBL/GenBank/DDBJ whole genome shotgun (WGS) entry which is preliminary data.</text>
</comment>
<keyword evidence="2" id="KW-0812">Transmembrane</keyword>
<evidence type="ECO:0000313" key="4">
    <source>
        <dbReference type="Proteomes" id="UP000317650"/>
    </source>
</evidence>
<protein>
    <submittedName>
        <fullName evidence="3">Uncharacterized protein</fullName>
    </submittedName>
</protein>
<name>A0A4S8JB93_MUSBA</name>
<feature type="region of interest" description="Disordered" evidence="1">
    <location>
        <begin position="18"/>
        <end position="38"/>
    </location>
</feature>
<keyword evidence="2" id="KW-1133">Transmembrane helix</keyword>
<dbReference type="EMBL" id="PYDT01000006">
    <property type="protein sequence ID" value="THU58559.1"/>
    <property type="molecule type" value="Genomic_DNA"/>
</dbReference>
<feature type="transmembrane region" description="Helical" evidence="2">
    <location>
        <begin position="47"/>
        <end position="66"/>
    </location>
</feature>
<evidence type="ECO:0000256" key="1">
    <source>
        <dbReference type="SAM" id="MobiDB-lite"/>
    </source>
</evidence>
<sequence>MAAIVIATVAVGKEEKEGKEGAGCGCGSGRSSCGSGGGCKRKGEKGVAAMIAAMAVATTYAVTMSAKEEEEEGSTVEGAMTMGAAATVVAAAVFGNEKEGMRVRESSCGERKKTGVENEIGRGDEGKVEKGSGCSPSNLWIKIFERQGCDRGGIRAWFEDH</sequence>
<reference evidence="3 4" key="1">
    <citation type="journal article" date="2019" name="Nat. Plants">
        <title>Genome sequencing of Musa balbisiana reveals subgenome evolution and function divergence in polyploid bananas.</title>
        <authorList>
            <person name="Yao X."/>
        </authorList>
    </citation>
    <scope>NUCLEOTIDE SEQUENCE [LARGE SCALE GENOMIC DNA]</scope>
    <source>
        <strain evidence="4">cv. DH-PKW</strain>
        <tissue evidence="3">Leaves</tissue>
    </source>
</reference>
<keyword evidence="4" id="KW-1185">Reference proteome</keyword>
<dbReference type="AlphaFoldDB" id="A0A4S8JB93"/>
<gene>
    <name evidence="3" type="ORF">C4D60_Mb03t15620</name>
</gene>
<accession>A0A4S8JB93</accession>
<proteinExistence type="predicted"/>
<dbReference type="Proteomes" id="UP000317650">
    <property type="component" value="Chromosome 3"/>
</dbReference>
<organism evidence="3 4">
    <name type="scientific">Musa balbisiana</name>
    <name type="common">Banana</name>
    <dbReference type="NCBI Taxonomy" id="52838"/>
    <lineage>
        <taxon>Eukaryota</taxon>
        <taxon>Viridiplantae</taxon>
        <taxon>Streptophyta</taxon>
        <taxon>Embryophyta</taxon>
        <taxon>Tracheophyta</taxon>
        <taxon>Spermatophyta</taxon>
        <taxon>Magnoliopsida</taxon>
        <taxon>Liliopsida</taxon>
        <taxon>Zingiberales</taxon>
        <taxon>Musaceae</taxon>
        <taxon>Musa</taxon>
    </lineage>
</organism>
<feature type="compositionally biased region" description="Gly residues" evidence="1">
    <location>
        <begin position="21"/>
        <end position="38"/>
    </location>
</feature>
<feature type="transmembrane region" description="Helical" evidence="2">
    <location>
        <begin position="78"/>
        <end position="95"/>
    </location>
</feature>